<evidence type="ECO:0008006" key="3">
    <source>
        <dbReference type="Google" id="ProtNLM"/>
    </source>
</evidence>
<protein>
    <recommendedName>
        <fullName evidence="3">F-box domain-containing protein</fullName>
    </recommendedName>
</protein>
<dbReference type="KEGG" id="cci:CC1G_07771"/>
<dbReference type="Proteomes" id="UP000001861">
    <property type="component" value="Unassembled WGS sequence"/>
</dbReference>
<gene>
    <name evidence="1" type="ORF">CC1G_07771</name>
</gene>
<comment type="caution">
    <text evidence="1">The sequence shown here is derived from an EMBL/GenBank/DDBJ whole genome shotgun (WGS) entry which is preliminary data.</text>
</comment>
<sequence length="364" mass="40673">MHYSPSTSHPGTMGSQTTTYWIVNGQRIGGSTLEDTNFCFECKKFHNEDSPLLMIPKETCDEIMSYLDIKTLIKLKEVFHHGALWVERCFEGKVKRELAAHGIVDNKAFSDALQEHSGVVFGRVPTRVFLPSTLPSRLLEIAVASGEGGGMQAHMEETQGWETTNKYRGVPRPVGYILGYPHFEERMAQSFVLTKGDVTAVIVEVNENSVPLEVINRLPTGALMNFLSARRIVSLHPLQTINNIALSTLPGDFTRGAQYDQQVTDARILEEMQEAGVLVAEFSSHVFPNHRCAFHPCCPDTVRFWPGLGSFDCTIEREVDRTDGSIGSLIWRPRNSGYCQRPPSVTRRRHVYGFSTGLDPSQGK</sequence>
<dbReference type="HOGENOM" id="CLU_760792_0_0_1"/>
<dbReference type="VEuPathDB" id="FungiDB:CC1G_07771"/>
<dbReference type="EMBL" id="AACS02000012">
    <property type="protein sequence ID" value="EAU86575.2"/>
    <property type="molecule type" value="Genomic_DNA"/>
</dbReference>
<dbReference type="AlphaFoldDB" id="A8NNZ2"/>
<reference evidence="1 2" key="1">
    <citation type="journal article" date="2010" name="Proc. Natl. Acad. Sci. U.S.A.">
        <title>Insights into evolution of multicellular fungi from the assembled chromosomes of the mushroom Coprinopsis cinerea (Coprinus cinereus).</title>
        <authorList>
            <person name="Stajich J.E."/>
            <person name="Wilke S.K."/>
            <person name="Ahren D."/>
            <person name="Au C.H."/>
            <person name="Birren B.W."/>
            <person name="Borodovsky M."/>
            <person name="Burns C."/>
            <person name="Canback B."/>
            <person name="Casselton L.A."/>
            <person name="Cheng C.K."/>
            <person name="Deng J."/>
            <person name="Dietrich F.S."/>
            <person name="Fargo D.C."/>
            <person name="Farman M.L."/>
            <person name="Gathman A.C."/>
            <person name="Goldberg J."/>
            <person name="Guigo R."/>
            <person name="Hoegger P.J."/>
            <person name="Hooker J.B."/>
            <person name="Huggins A."/>
            <person name="James T.Y."/>
            <person name="Kamada T."/>
            <person name="Kilaru S."/>
            <person name="Kodira C."/>
            <person name="Kues U."/>
            <person name="Kupfer D."/>
            <person name="Kwan H.S."/>
            <person name="Lomsadze A."/>
            <person name="Li W."/>
            <person name="Lilly W.W."/>
            <person name="Ma L.J."/>
            <person name="Mackey A.J."/>
            <person name="Manning G."/>
            <person name="Martin F."/>
            <person name="Muraguchi H."/>
            <person name="Natvig D.O."/>
            <person name="Palmerini H."/>
            <person name="Ramesh M.A."/>
            <person name="Rehmeyer C.J."/>
            <person name="Roe B.A."/>
            <person name="Shenoy N."/>
            <person name="Stanke M."/>
            <person name="Ter-Hovhannisyan V."/>
            <person name="Tunlid A."/>
            <person name="Velagapudi R."/>
            <person name="Vision T.J."/>
            <person name="Zeng Q."/>
            <person name="Zolan M.E."/>
            <person name="Pukkila P.J."/>
        </authorList>
    </citation>
    <scope>NUCLEOTIDE SEQUENCE [LARGE SCALE GENOMIC DNA]</scope>
    <source>
        <strain evidence="2">Okayama-7 / 130 / ATCC MYA-4618 / FGSC 9003</strain>
    </source>
</reference>
<evidence type="ECO:0000313" key="2">
    <source>
        <dbReference type="Proteomes" id="UP000001861"/>
    </source>
</evidence>
<name>A8NNZ2_COPC7</name>
<organism evidence="1 2">
    <name type="scientific">Coprinopsis cinerea (strain Okayama-7 / 130 / ATCC MYA-4618 / FGSC 9003)</name>
    <name type="common">Inky cap fungus</name>
    <name type="synonym">Hormographiella aspergillata</name>
    <dbReference type="NCBI Taxonomy" id="240176"/>
    <lineage>
        <taxon>Eukaryota</taxon>
        <taxon>Fungi</taxon>
        <taxon>Dikarya</taxon>
        <taxon>Basidiomycota</taxon>
        <taxon>Agaricomycotina</taxon>
        <taxon>Agaricomycetes</taxon>
        <taxon>Agaricomycetidae</taxon>
        <taxon>Agaricales</taxon>
        <taxon>Agaricineae</taxon>
        <taxon>Psathyrellaceae</taxon>
        <taxon>Coprinopsis</taxon>
    </lineage>
</organism>
<dbReference type="GeneID" id="6011756"/>
<proteinExistence type="predicted"/>
<dbReference type="RefSeq" id="XP_001835228.2">
    <property type="nucleotide sequence ID" value="XM_001835176.2"/>
</dbReference>
<keyword evidence="2" id="KW-1185">Reference proteome</keyword>
<evidence type="ECO:0000313" key="1">
    <source>
        <dbReference type="EMBL" id="EAU86575.2"/>
    </source>
</evidence>
<accession>A8NNZ2</accession>
<dbReference type="InParanoid" id="A8NNZ2"/>